<keyword evidence="3" id="KW-1185">Reference proteome</keyword>
<evidence type="ECO:0000313" key="2">
    <source>
        <dbReference type="EMBL" id="OCC14935.1"/>
    </source>
</evidence>
<dbReference type="PANTHER" id="PTHR33525:SF3">
    <property type="entry name" value="RIBONUCLEASE Y"/>
    <property type="match status" value="1"/>
</dbReference>
<dbReference type="SUPFAM" id="SSF109604">
    <property type="entry name" value="HD-domain/PDEase-like"/>
    <property type="match status" value="1"/>
</dbReference>
<evidence type="ECO:0000259" key="1">
    <source>
        <dbReference type="PROSITE" id="PS51833"/>
    </source>
</evidence>
<dbReference type="InterPro" id="IPR013976">
    <property type="entry name" value="HDOD"/>
</dbReference>
<dbReference type="EMBL" id="MAGO01000008">
    <property type="protein sequence ID" value="OCC14935.1"/>
    <property type="molecule type" value="Genomic_DNA"/>
</dbReference>
<dbReference type="PANTHER" id="PTHR33525">
    <property type="match status" value="1"/>
</dbReference>
<dbReference type="Pfam" id="PF08668">
    <property type="entry name" value="HDOD"/>
    <property type="match status" value="1"/>
</dbReference>
<dbReference type="Proteomes" id="UP000093080">
    <property type="component" value="Unassembled WGS sequence"/>
</dbReference>
<dbReference type="PROSITE" id="PS51833">
    <property type="entry name" value="HDOD"/>
    <property type="match status" value="1"/>
</dbReference>
<dbReference type="NCBIfam" id="TIGR00277">
    <property type="entry name" value="HDIG"/>
    <property type="match status" value="1"/>
</dbReference>
<name>A0A1B9F539_9BACT</name>
<dbReference type="Gene3D" id="1.10.3210.10">
    <property type="entry name" value="Hypothetical protein af1432"/>
    <property type="match status" value="1"/>
</dbReference>
<proteinExistence type="predicted"/>
<dbReference type="InterPro" id="IPR052340">
    <property type="entry name" value="RNase_Y/CdgJ"/>
</dbReference>
<dbReference type="AlphaFoldDB" id="A0A1B9F539"/>
<protein>
    <submittedName>
        <fullName evidence="2">HD domain protein</fullName>
    </submittedName>
</protein>
<feature type="domain" description="HDOD" evidence="1">
    <location>
        <begin position="1"/>
        <end position="188"/>
    </location>
</feature>
<dbReference type="InterPro" id="IPR006675">
    <property type="entry name" value="HDIG_dom"/>
</dbReference>
<reference evidence="2 3" key="1">
    <citation type="submission" date="2016-06" db="EMBL/GenBank/DDBJ databases">
        <title>Respiratory ammonification of nitrate coupled to the oxidation of elemental sulfur in deep-sea autotrophic thermophilic bacteria.</title>
        <authorList>
            <person name="Slobodkina G.B."/>
            <person name="Mardanov A.V."/>
            <person name="Ravin N.V."/>
            <person name="Frolova A.A."/>
            <person name="Viryasiv M.B."/>
            <person name="Chernyh N.A."/>
            <person name="Bonch-Osmolovskaya E.A."/>
            <person name="Slobodkin A.I."/>
        </authorList>
    </citation>
    <scope>NUCLEOTIDE SEQUENCE [LARGE SCALE GENOMIC DNA]</scope>
    <source>
        <strain evidence="2 3">S69</strain>
    </source>
</reference>
<accession>A0A1B9F539</accession>
<gene>
    <name evidence="2" type="ORF">DBT_1730</name>
</gene>
<sequence>MIEIFPEYEGDIDELEKTISVDPGITAQVLRIANSAYFGFSGRISTVSKAILLLGPKEVWNIALGVALQQQFSKISFSPSFNLEQFWLHSFFTGIIEDYMARGIGDASEPFHDAMSFGLLHDIGRLIMASYYMDEYEQIQSLIKREGLSAIEAESRVGLLHTEVGKWLVRKWQLPKDLEKAVAEHHFVPSGSGPLSFKGVFTGIANLVSKTALGREDSDSLEEELEAIRNQYPWTKKILNNTIDNVDMLLGKAEDVLKMISGG</sequence>
<dbReference type="STRING" id="1156395.DBT_1730"/>
<comment type="caution">
    <text evidence="2">The sequence shown here is derived from an EMBL/GenBank/DDBJ whole genome shotgun (WGS) entry which is preliminary data.</text>
</comment>
<evidence type="ECO:0000313" key="3">
    <source>
        <dbReference type="Proteomes" id="UP000093080"/>
    </source>
</evidence>
<organism evidence="2 3">
    <name type="scientific">Dissulfuribacter thermophilus</name>
    <dbReference type="NCBI Taxonomy" id="1156395"/>
    <lineage>
        <taxon>Bacteria</taxon>
        <taxon>Pseudomonadati</taxon>
        <taxon>Thermodesulfobacteriota</taxon>
        <taxon>Dissulfuribacteria</taxon>
        <taxon>Dissulfuribacterales</taxon>
        <taxon>Dissulfuribacteraceae</taxon>
        <taxon>Dissulfuribacter</taxon>
    </lineage>
</organism>